<dbReference type="Proteomes" id="UP000236520">
    <property type="component" value="Unassembled WGS sequence"/>
</dbReference>
<gene>
    <name evidence="2" type="ORF">SMF913_10401</name>
</gene>
<reference evidence="2 3" key="1">
    <citation type="submission" date="2015-09" db="EMBL/GenBank/DDBJ databases">
        <title>Genome sequence, genome mining and natural product profiling of a biocontrol bacterium Streptomyces malaysiensis F913.</title>
        <authorList>
            <person name="Xu Y."/>
            <person name="Wei J."/>
            <person name="Xie J."/>
            <person name="Li T."/>
            <person name="Zhou Z."/>
        </authorList>
    </citation>
    <scope>NUCLEOTIDE SEQUENCE [LARGE SCALE GENOMIC DNA]</scope>
    <source>
        <strain evidence="2 3">F913</strain>
    </source>
</reference>
<dbReference type="InterPro" id="IPR037171">
    <property type="entry name" value="NagB/RpiA_transferase-like"/>
</dbReference>
<dbReference type="SUPFAM" id="SSF100950">
    <property type="entry name" value="NagB/RpiA/CoA transferase-like"/>
    <property type="match status" value="1"/>
</dbReference>
<dbReference type="EMBL" id="LJIW01000001">
    <property type="protein sequence ID" value="PNG94376.1"/>
    <property type="molecule type" value="Genomic_DNA"/>
</dbReference>
<dbReference type="PANTHER" id="PTHR42892:SF1">
    <property type="entry name" value="GLUCOSAMINE-6-PHOSPHATE ISOMERASE"/>
    <property type="match status" value="1"/>
</dbReference>
<evidence type="ECO:0000313" key="3">
    <source>
        <dbReference type="Proteomes" id="UP000236520"/>
    </source>
</evidence>
<organism evidence="2 3">
    <name type="scientific">Streptomyces malaysiensis</name>
    <dbReference type="NCBI Taxonomy" id="92644"/>
    <lineage>
        <taxon>Bacteria</taxon>
        <taxon>Bacillati</taxon>
        <taxon>Actinomycetota</taxon>
        <taxon>Actinomycetes</taxon>
        <taxon>Kitasatosporales</taxon>
        <taxon>Streptomycetaceae</taxon>
        <taxon>Streptomyces</taxon>
        <taxon>Streptomyces violaceusniger group</taxon>
    </lineage>
</organism>
<dbReference type="InterPro" id="IPR052960">
    <property type="entry name" value="GlcN6P_deaminase-like"/>
</dbReference>
<proteinExistence type="predicted"/>
<dbReference type="PANTHER" id="PTHR42892">
    <property type="entry name" value="GLUCOSAMINE-6-PHOSPHATE DEAMINASE-LIKE PROTEIN BT_0258-RELATED"/>
    <property type="match status" value="1"/>
</dbReference>
<comment type="caution">
    <text evidence="2">The sequence shown here is derived from an EMBL/GenBank/DDBJ whole genome shotgun (WGS) entry which is preliminary data.</text>
</comment>
<evidence type="ECO:0000313" key="2">
    <source>
        <dbReference type="EMBL" id="PNG94376.1"/>
    </source>
</evidence>
<sequence length="274" mass="28816">MRVSPIVFPDPEALGRKLAAEIAVEIENAARAGRPYALGCPGGRTAASTYRALADEVAARGLGLGHVVIVMMDEYVEATPLGSHGREYRAIDSGLPHSCLRFGREEIVGRLNAAAEAGRGIAPERLWGPDPADPEAYDRRIAELGGIDLFLLASGAGDGHIAFNPVGSPADSRTRVVQLGEQTRTDNLATFPTFGGLDDVPRYGVTVGIGTIRAQSKRVVMVAHGGDKGRAAGRLTLAEGYEADWPATVFADCARPRLYLDQAAVTASAALTSP</sequence>
<protein>
    <recommendedName>
        <fullName evidence="1">Glucosamine/galactosamine-6-phosphate isomerase domain-containing protein</fullName>
    </recommendedName>
</protein>
<dbReference type="GO" id="GO:0005975">
    <property type="term" value="P:carbohydrate metabolic process"/>
    <property type="evidence" value="ECO:0007669"/>
    <property type="project" value="InterPro"/>
</dbReference>
<feature type="domain" description="Glucosamine/galactosamine-6-phosphate isomerase" evidence="1">
    <location>
        <begin position="9"/>
        <end position="251"/>
    </location>
</feature>
<name>A0A2J7Z289_STRMQ</name>
<dbReference type="Pfam" id="PF01182">
    <property type="entry name" value="Glucosamine_iso"/>
    <property type="match status" value="1"/>
</dbReference>
<keyword evidence="3" id="KW-1185">Reference proteome</keyword>
<dbReference type="AlphaFoldDB" id="A0A2J7Z289"/>
<accession>A0A2J7Z289</accession>
<dbReference type="InterPro" id="IPR006148">
    <property type="entry name" value="Glc/Gal-6P_isomerase"/>
</dbReference>
<dbReference type="RefSeq" id="WP_102933180.1">
    <property type="nucleotide sequence ID" value="NZ_JBHWGF010000009.1"/>
</dbReference>
<dbReference type="Gene3D" id="3.40.50.1360">
    <property type="match status" value="1"/>
</dbReference>
<evidence type="ECO:0000259" key="1">
    <source>
        <dbReference type="Pfam" id="PF01182"/>
    </source>
</evidence>